<feature type="non-terminal residue" evidence="1">
    <location>
        <position position="108"/>
    </location>
</feature>
<name>A0A382QA11_9ZZZZ</name>
<protein>
    <submittedName>
        <fullName evidence="1">Uncharacterized protein</fullName>
    </submittedName>
</protein>
<dbReference type="AlphaFoldDB" id="A0A382QA11"/>
<proteinExistence type="predicted"/>
<sequence>MTVNDHLESIIDKQLTYKIPSYKPTDPPQIIKNMGFIRQGFITMPIGRDDLIPTNYEIVDKRLEVPVEFPEFKFELRESQQDVYNQVQDNCIINAWVSWGKTFTALAI</sequence>
<reference evidence="1" key="1">
    <citation type="submission" date="2018-05" db="EMBL/GenBank/DDBJ databases">
        <authorList>
            <person name="Lanie J.A."/>
            <person name="Ng W.-L."/>
            <person name="Kazmierczak K.M."/>
            <person name="Andrzejewski T.M."/>
            <person name="Davidsen T.M."/>
            <person name="Wayne K.J."/>
            <person name="Tettelin H."/>
            <person name="Glass J.I."/>
            <person name="Rusch D."/>
            <person name="Podicherti R."/>
            <person name="Tsui H.-C.T."/>
            <person name="Winkler M.E."/>
        </authorList>
    </citation>
    <scope>NUCLEOTIDE SEQUENCE</scope>
</reference>
<accession>A0A382QA11</accession>
<gene>
    <name evidence="1" type="ORF">METZ01_LOCUS335110</name>
</gene>
<evidence type="ECO:0000313" key="1">
    <source>
        <dbReference type="EMBL" id="SVC82256.1"/>
    </source>
</evidence>
<dbReference type="EMBL" id="UINC01112958">
    <property type="protein sequence ID" value="SVC82256.1"/>
    <property type="molecule type" value="Genomic_DNA"/>
</dbReference>
<organism evidence="1">
    <name type="scientific">marine metagenome</name>
    <dbReference type="NCBI Taxonomy" id="408172"/>
    <lineage>
        <taxon>unclassified sequences</taxon>
        <taxon>metagenomes</taxon>
        <taxon>ecological metagenomes</taxon>
    </lineage>
</organism>